<organism evidence="4">
    <name type="scientific">Angiostrongylus costaricensis</name>
    <name type="common">Nematode worm</name>
    <dbReference type="NCBI Taxonomy" id="334426"/>
    <lineage>
        <taxon>Eukaryota</taxon>
        <taxon>Metazoa</taxon>
        <taxon>Ecdysozoa</taxon>
        <taxon>Nematoda</taxon>
        <taxon>Chromadorea</taxon>
        <taxon>Rhabditida</taxon>
        <taxon>Rhabditina</taxon>
        <taxon>Rhabditomorpha</taxon>
        <taxon>Strongyloidea</taxon>
        <taxon>Metastrongylidae</taxon>
        <taxon>Angiostrongylus</taxon>
    </lineage>
</organism>
<evidence type="ECO:0000313" key="3">
    <source>
        <dbReference type="Proteomes" id="UP000267027"/>
    </source>
</evidence>
<dbReference type="EMBL" id="UYYA01003814">
    <property type="protein sequence ID" value="VDM55974.1"/>
    <property type="molecule type" value="Genomic_DNA"/>
</dbReference>
<evidence type="ECO:0000259" key="1">
    <source>
        <dbReference type="Pfam" id="PF24888"/>
    </source>
</evidence>
<evidence type="ECO:0000313" key="4">
    <source>
        <dbReference type="WBParaSite" id="ACOC_0000438801-mRNA-1"/>
    </source>
</evidence>
<dbReference type="Pfam" id="PF24888">
    <property type="entry name" value="DUF7741"/>
    <property type="match status" value="1"/>
</dbReference>
<dbReference type="OrthoDB" id="5845881at2759"/>
<feature type="domain" description="DUF7741" evidence="1">
    <location>
        <begin position="120"/>
        <end position="173"/>
    </location>
</feature>
<name>A0A0R3PJ03_ANGCS</name>
<dbReference type="InterPro" id="IPR056643">
    <property type="entry name" value="DUF7741"/>
</dbReference>
<dbReference type="Proteomes" id="UP000267027">
    <property type="component" value="Unassembled WGS sequence"/>
</dbReference>
<accession>A0A0R3PJ03</accession>
<reference evidence="4" key="1">
    <citation type="submission" date="2017-02" db="UniProtKB">
        <authorList>
            <consortium name="WormBaseParasite"/>
        </authorList>
    </citation>
    <scope>IDENTIFICATION</scope>
</reference>
<dbReference type="WBParaSite" id="ACOC_0000438801-mRNA-1">
    <property type="protein sequence ID" value="ACOC_0000438801-mRNA-1"/>
    <property type="gene ID" value="ACOC_0000438801"/>
</dbReference>
<evidence type="ECO:0000313" key="2">
    <source>
        <dbReference type="EMBL" id="VDM55974.1"/>
    </source>
</evidence>
<gene>
    <name evidence="2" type="ORF">ACOC_LOCUS4389</name>
</gene>
<sequence>MKIIEVDVLAEVACYHCYGNSFEQGQFCSIDHLCLGQSCVFSVQSSGEWASGCTSEVTSTIFDCTTRDSGSELNCKCMSDLCNNFKVANETVGRFLGTCTDRMPSVFSKDTTLILPRLLVKCIECGNVSIGGHAFSIPCTEEQICQGDFCVTKRGLNPYSYCDTTWTGTNEVGDLLYETSRREHTHLRHSKIFFCIPKDFLAIGHIFVNAELSPNSSCEFAVFCNFCTSGFPIPNPSRANIV</sequence>
<protein>
    <submittedName>
        <fullName evidence="4">UPAR/Ly6 domain-containing protein</fullName>
    </submittedName>
</protein>
<dbReference type="AlphaFoldDB" id="A0A0R3PJ03"/>
<keyword evidence="3" id="KW-1185">Reference proteome</keyword>
<proteinExistence type="predicted"/>
<reference evidence="2 3" key="2">
    <citation type="submission" date="2018-11" db="EMBL/GenBank/DDBJ databases">
        <authorList>
            <consortium name="Pathogen Informatics"/>
        </authorList>
    </citation>
    <scope>NUCLEOTIDE SEQUENCE [LARGE SCALE GENOMIC DNA]</scope>
    <source>
        <strain evidence="2 3">Costa Rica</strain>
    </source>
</reference>